<evidence type="ECO:0000256" key="4">
    <source>
        <dbReference type="SAM" id="MobiDB-lite"/>
    </source>
</evidence>
<reference evidence="7" key="1">
    <citation type="submission" date="2021-01" db="UniProtKB">
        <authorList>
            <consortium name="EnsemblMetazoa"/>
        </authorList>
    </citation>
    <scope>IDENTIFICATION</scope>
</reference>
<feature type="region of interest" description="Disordered" evidence="4">
    <location>
        <begin position="1041"/>
        <end position="1108"/>
    </location>
</feature>
<dbReference type="InterPro" id="IPR012978">
    <property type="entry name" value="HEAT_RRP12"/>
</dbReference>
<comment type="subcellular location">
    <subcellularLocation>
        <location evidence="1">Nucleus</location>
    </subcellularLocation>
</comment>
<dbReference type="InterPro" id="IPR057860">
    <property type="entry name" value="HEAT_RRP12_N"/>
</dbReference>
<dbReference type="OrthoDB" id="2192888at2759"/>
<feature type="compositionally biased region" description="Polar residues" evidence="4">
    <location>
        <begin position="1210"/>
        <end position="1230"/>
    </location>
</feature>
<evidence type="ECO:0000256" key="2">
    <source>
        <dbReference type="ARBA" id="ARBA00007690"/>
    </source>
</evidence>
<sequence>MKIARSGSTKAKKGATWKKGQACSSNPTRRKFRDAVRTGTFKNVIKESGLTSAALSQHDNKYASSTMDSLLQRTIDHQDATLDRSGSGNEMEDVRSVASSWATDFSACTNMSFNRLMTNWDPSSALHKEMLAVLAAVTEVIKEKGGQETETEYFAAFLTSLTTLESDLSITAAVALINMVIKRVPPSLLRQRFSDISQVIYSLLARFAESDHNAVLCSLLNIASFVCRQQDASRWTVETSSLKKSETCRLFNAVLAFVTHVKPKVRRAAQKNVCGLMRSSPEHPSTILCGAYVNDRMEEFRQNGNTVSLLHLLTFLSYSLPLLPSKNIKIIAENILRTMKLNDPLVIVQGLTTFSNMFMYETTQLLIRPDTNARLINALYEMQPGINDPQPCTAWLMAMRSALVHLHKGDVSLFSLNVWKFIQVAVNVFLCENETVHAVTEKVIIELLQLCGPIGEEMKTPLPGGIQSTSAEKILTALERTLTYQFHLAWPNVFAVWGATFSALAKVLPDRLTASVSVLADLRESNNFEYSMQLDHAVGAAVRALGPKRVLEQVPLRITGVEDDPNFPRSWLLPVLRDNIKETELKFFIDYFFPLTGNLSRAESAAQQNKKKHMEVAYRVLGNQVWSLLPAFCVRTTDVRETYPKVAPTLAILLTARPDRRLPILSALRKLITTSTTPSVIGTTADRFLPTLCSLYIKKAESERLALYETIRAFVTVSEQELCCTMFNTAMEKIGTVQGEDATFTNMAFTDIARALLPKVTEAEGQKLYQYCVANLKSGARTEQKKAYLTLEDLFRAECCRRIVEENLNDIQKLLVTSVSKVSNASKAPRLRCLRSVLASLSSPNQQLVVAVIPEAVLCCRDSAAKVKQAALEVVVECADALQRWSIPNAFSQYISLLMGGLAGSSTLVSASIIAISHCLRHFREQLQESEDLLKQLIEAICTLVVSPSREIVKAALDFIKGIFSLIEMDQLNKFSNLIISRVCGMITDDCASHFRLKIKGILIRFVRRLGYDIVACMVPESYQKVLTNIRKLENRRRKIKSMTSGCGGSEENDENADAKSQKSQRSRKGDTFEQVLGSDSDANDEDDNDDGEKRTEQERGKKDRSAWLKEGDEEIVDLMDPSAMRHISTTDPAKYKQKLAKKLTPRQEAEKAGFKVSEDGKLLITKEMLEEDNPRGKKRGREAAEEDSDLEDIDDLLGAISGYAKSSRPKSVNSGVSLKSTKPTGSTKPIGSEYRAKRAMGDVKLKAQKYDPYAYIPMNRMALNRRKRAKMSGQFSSLVKGAAKGARKARKQRAKQAVFKKR</sequence>
<feature type="compositionally biased region" description="Acidic residues" evidence="4">
    <location>
        <begin position="1082"/>
        <end position="1091"/>
    </location>
</feature>
<dbReference type="OMA" id="PDQMKHR"/>
<dbReference type="InParanoid" id="A0A7M7JHW5"/>
<comment type="similarity">
    <text evidence="2">Belongs to the RRP12 family.</text>
</comment>
<feature type="domain" description="RRP12 N-terminal HEAT" evidence="6">
    <location>
        <begin position="116"/>
        <end position="361"/>
    </location>
</feature>
<feature type="region of interest" description="Disordered" evidence="4">
    <location>
        <begin position="1205"/>
        <end position="1234"/>
    </location>
</feature>
<evidence type="ECO:0000259" key="5">
    <source>
        <dbReference type="Pfam" id="PF08161"/>
    </source>
</evidence>
<dbReference type="Pfam" id="PF25772">
    <property type="entry name" value="HEAT_RRP12_N"/>
    <property type="match status" value="1"/>
</dbReference>
<feature type="compositionally biased region" description="Basic residues" evidence="4">
    <location>
        <begin position="1136"/>
        <end position="1145"/>
    </location>
</feature>
<evidence type="ECO:0000256" key="1">
    <source>
        <dbReference type="ARBA" id="ARBA00004123"/>
    </source>
</evidence>
<dbReference type="PANTHER" id="PTHR48287:SF1">
    <property type="entry name" value="ARM REPEAT SUPERFAMILY PROTEIN"/>
    <property type="match status" value="1"/>
</dbReference>
<dbReference type="InterPro" id="IPR016024">
    <property type="entry name" value="ARM-type_fold"/>
</dbReference>
<keyword evidence="3" id="KW-0539">Nucleus</keyword>
<protein>
    <recommendedName>
        <fullName evidence="9">RRP12-like protein</fullName>
    </recommendedName>
</protein>
<feature type="domain" description="RRP12 HEAT" evidence="5">
    <location>
        <begin position="432"/>
        <end position="677"/>
    </location>
</feature>
<dbReference type="Pfam" id="PF08161">
    <property type="entry name" value="RRP12_HEAT"/>
    <property type="match status" value="1"/>
</dbReference>
<name>A0A7M7JHW5_VARDE</name>
<keyword evidence="8" id="KW-1185">Reference proteome</keyword>
<dbReference type="PANTHER" id="PTHR48287">
    <property type="entry name" value="ARM REPEAT SUPERFAMILY PROTEIN"/>
    <property type="match status" value="1"/>
</dbReference>
<proteinExistence type="inferred from homology"/>
<dbReference type="GeneID" id="111246701"/>
<dbReference type="InterPro" id="IPR052087">
    <property type="entry name" value="RRP12"/>
</dbReference>
<feature type="compositionally biased region" description="Basic residues" evidence="4">
    <location>
        <begin position="1286"/>
        <end position="1303"/>
    </location>
</feature>
<evidence type="ECO:0000256" key="3">
    <source>
        <dbReference type="ARBA" id="ARBA00023242"/>
    </source>
</evidence>
<feature type="region of interest" description="Disordered" evidence="4">
    <location>
        <begin position="1"/>
        <end position="29"/>
    </location>
</feature>
<evidence type="ECO:0000313" key="7">
    <source>
        <dbReference type="EnsemblMetazoa" id="XP_022652464"/>
    </source>
</evidence>
<feature type="region of interest" description="Disordered" evidence="4">
    <location>
        <begin position="1127"/>
        <end position="1193"/>
    </location>
</feature>
<feature type="compositionally biased region" description="Basic and acidic residues" evidence="4">
    <location>
        <begin position="1146"/>
        <end position="1162"/>
    </location>
</feature>
<dbReference type="Proteomes" id="UP000594260">
    <property type="component" value="Unplaced"/>
</dbReference>
<feature type="compositionally biased region" description="Basic and acidic residues" evidence="4">
    <location>
        <begin position="1092"/>
        <end position="1108"/>
    </location>
</feature>
<dbReference type="FunCoup" id="A0A7M7JHW5">
    <property type="interactions" value="1313"/>
</dbReference>
<dbReference type="KEGG" id="vde:111246701"/>
<accession>A0A7M7JHW5</accession>
<dbReference type="EnsemblMetazoa" id="XM_022796729">
    <property type="protein sequence ID" value="XP_022652464"/>
    <property type="gene ID" value="LOC111246701"/>
</dbReference>
<evidence type="ECO:0008006" key="9">
    <source>
        <dbReference type="Google" id="ProtNLM"/>
    </source>
</evidence>
<dbReference type="SUPFAM" id="SSF48371">
    <property type="entry name" value="ARM repeat"/>
    <property type="match status" value="1"/>
</dbReference>
<organism evidence="7 8">
    <name type="scientific">Varroa destructor</name>
    <name type="common">Honeybee mite</name>
    <dbReference type="NCBI Taxonomy" id="109461"/>
    <lineage>
        <taxon>Eukaryota</taxon>
        <taxon>Metazoa</taxon>
        <taxon>Ecdysozoa</taxon>
        <taxon>Arthropoda</taxon>
        <taxon>Chelicerata</taxon>
        <taxon>Arachnida</taxon>
        <taxon>Acari</taxon>
        <taxon>Parasitiformes</taxon>
        <taxon>Mesostigmata</taxon>
        <taxon>Gamasina</taxon>
        <taxon>Dermanyssoidea</taxon>
        <taxon>Varroidae</taxon>
        <taxon>Varroa</taxon>
    </lineage>
</organism>
<dbReference type="GO" id="GO:0005634">
    <property type="term" value="C:nucleus"/>
    <property type="evidence" value="ECO:0007669"/>
    <property type="project" value="UniProtKB-SubCell"/>
</dbReference>
<dbReference type="RefSeq" id="XP_022652464.1">
    <property type="nucleotide sequence ID" value="XM_022796729.1"/>
</dbReference>
<dbReference type="InterPro" id="IPR011989">
    <property type="entry name" value="ARM-like"/>
</dbReference>
<feature type="region of interest" description="Disordered" evidence="4">
    <location>
        <begin position="1268"/>
        <end position="1303"/>
    </location>
</feature>
<evidence type="ECO:0000259" key="6">
    <source>
        <dbReference type="Pfam" id="PF25772"/>
    </source>
</evidence>
<evidence type="ECO:0000313" key="8">
    <source>
        <dbReference type="Proteomes" id="UP000594260"/>
    </source>
</evidence>
<dbReference type="Gene3D" id="1.25.10.10">
    <property type="entry name" value="Leucine-rich Repeat Variant"/>
    <property type="match status" value="2"/>
</dbReference>